<feature type="domain" description="SH3b" evidence="1">
    <location>
        <begin position="420"/>
        <end position="468"/>
    </location>
</feature>
<gene>
    <name evidence="2" type="ORF">ACD_78C00060G0003</name>
</gene>
<name>K1XZ49_9BACT</name>
<dbReference type="Gene3D" id="2.60.40.10">
    <property type="entry name" value="Immunoglobulins"/>
    <property type="match status" value="1"/>
</dbReference>
<accession>K1XZ49</accession>
<dbReference type="Pfam" id="PF08239">
    <property type="entry name" value="SH3_3"/>
    <property type="match status" value="1"/>
</dbReference>
<organism evidence="2">
    <name type="scientific">uncultured bacterium</name>
    <name type="common">gcode 4</name>
    <dbReference type="NCBI Taxonomy" id="1234023"/>
    <lineage>
        <taxon>Bacteria</taxon>
        <taxon>environmental samples</taxon>
    </lineage>
</organism>
<comment type="caution">
    <text evidence="2">The sequence shown here is derived from an EMBL/GenBank/DDBJ whole genome shotgun (WGS) entry which is preliminary data.</text>
</comment>
<protein>
    <recommendedName>
        <fullName evidence="1">SH3b domain-containing protein</fullName>
    </recommendedName>
</protein>
<dbReference type="AlphaFoldDB" id="K1XZ49"/>
<dbReference type="InterPro" id="IPR013783">
    <property type="entry name" value="Ig-like_fold"/>
</dbReference>
<sequence length="500" mass="52397">VTAAVAGTPFTYDSLVLDITDPVASAPINALQTLRSGDVSTSTIQSNEDWDIYLVLAGTVANTVADLTAAVATHTAFVGQAAAVADVPYTITVAPGVQSGLYNIVAIDGYTNVSPALPGWLTVDNIAPTVTISTASQTVNVANITIAGSTEPNLPISITGGDGVANGVALGDGTFSISVTLNTDVANTLTVSATDGPGNTGTNTVVITHATLVPPPVVVVSSGWGGGGGGGLRMDSCSGGDHSPSYYDGKCGTKPVSGTTTTVPPVSTQTPAPVVTVTPTYTPTSIVVPTSAKKRNVTYVSSIKKVISANPSLSQEKMEILIDRVRAWVFARTTKVSERIMTLSSIVRYLTVQVDNATSEDKKVIYTTLRNGFNTIISSLRIEMRTGVAVFKNTKKNNTSNRVTVLDGLVYRYVNTDNILAVRSEPNFGSDTTGYLLMDQRVEVLGAGPNWSHIKAGTVDGYVRTRLLRKTVDVQNSSALLTYRAVSTDGRDRQEGDIEE</sequence>
<evidence type="ECO:0000313" key="2">
    <source>
        <dbReference type="EMBL" id="EKD30442.1"/>
    </source>
</evidence>
<proteinExistence type="predicted"/>
<dbReference type="EMBL" id="AMFJ01034060">
    <property type="protein sequence ID" value="EKD30442.1"/>
    <property type="molecule type" value="Genomic_DNA"/>
</dbReference>
<evidence type="ECO:0000259" key="1">
    <source>
        <dbReference type="Pfam" id="PF08239"/>
    </source>
</evidence>
<dbReference type="Gene3D" id="2.30.30.40">
    <property type="entry name" value="SH3 Domains"/>
    <property type="match status" value="1"/>
</dbReference>
<reference evidence="2" key="1">
    <citation type="journal article" date="2012" name="Science">
        <title>Fermentation, hydrogen, and sulfur metabolism in multiple uncultivated bacterial phyla.</title>
        <authorList>
            <person name="Wrighton K.C."/>
            <person name="Thomas B.C."/>
            <person name="Sharon I."/>
            <person name="Miller C.S."/>
            <person name="Castelle C.J."/>
            <person name="VerBerkmoes N.C."/>
            <person name="Wilkins M.J."/>
            <person name="Hettich R.L."/>
            <person name="Lipton M.S."/>
            <person name="Williams K.H."/>
            <person name="Long P.E."/>
            <person name="Banfield J.F."/>
        </authorList>
    </citation>
    <scope>NUCLEOTIDE SEQUENCE [LARGE SCALE GENOMIC DNA]</scope>
</reference>
<dbReference type="InterPro" id="IPR003646">
    <property type="entry name" value="SH3-like_bac-type"/>
</dbReference>
<feature type="non-terminal residue" evidence="2">
    <location>
        <position position="1"/>
    </location>
</feature>